<dbReference type="Proteomes" id="UP000886818">
    <property type="component" value="Chromosome"/>
</dbReference>
<dbReference type="InterPro" id="IPR000175">
    <property type="entry name" value="Na/ntran_symport"/>
</dbReference>
<dbReference type="PANTHER" id="PTHR42948:SF1">
    <property type="entry name" value="TRANSPORTER"/>
    <property type="match status" value="1"/>
</dbReference>
<dbReference type="PROSITE" id="PS50267">
    <property type="entry name" value="NA_NEUROTRAN_SYMP_3"/>
    <property type="match status" value="1"/>
</dbReference>
<keyword evidence="1" id="KW-0812">Transmembrane</keyword>
<protein>
    <submittedName>
        <fullName evidence="2">Sodium-dependent transporter</fullName>
    </submittedName>
</protein>
<feature type="transmembrane region" description="Helical" evidence="1">
    <location>
        <begin position="134"/>
        <end position="160"/>
    </location>
</feature>
<dbReference type="InterPro" id="IPR047218">
    <property type="entry name" value="YocR/YhdH-like"/>
</dbReference>
<keyword evidence="1" id="KW-1133">Transmembrane helix</keyword>
<proteinExistence type="predicted"/>
<dbReference type="EMBL" id="CP078093">
    <property type="protein sequence ID" value="QXM06187.1"/>
    <property type="molecule type" value="Genomic_DNA"/>
</dbReference>
<accession>A0ABX8RD13</accession>
<feature type="transmembrane region" description="Helical" evidence="1">
    <location>
        <begin position="43"/>
        <end position="64"/>
    </location>
</feature>
<sequence>MKKRENFSSKLGFILSCAGAAIGLGNVWMFSWRLGEYGGAAFLIPYFIFVYFLGTTGLITEIAFGRKYQKGALSAIKTVFKEKNLKFGSLLGSIPLAAMTGIFIFYIVVVGWIFRYFYASLINIFQTIDIPTYFGSFAGSIATVPWTILGMIATVFILCMGIGSGVEKINKVIMPGLFILFVVLLIKSLTLPNAIAGVKYLLMPNFSYLLKPITWVMALGQAFFSVSLSGAGMVVYGSYLKEDIDIPSSARSIVIFDTLAALMAAFIIIPAAFSFGLDPAAGPPLLFITVPKIFTQMTGGYIFSIIFFLSIVFAAISSAINMMEAPIEALIEEFHLSRKKATILIGLICLCISILLSINIDLFGAWADFMSIYLAPIGASISAFVFYWICGKTKALEAINLGAKTPLKNSFLILGKYIYILVAVFIVILGAIYGGIG</sequence>
<feature type="transmembrane region" description="Helical" evidence="1">
    <location>
        <begin position="372"/>
        <end position="390"/>
    </location>
</feature>
<evidence type="ECO:0000313" key="3">
    <source>
        <dbReference type="Proteomes" id="UP000886818"/>
    </source>
</evidence>
<feature type="transmembrane region" description="Helical" evidence="1">
    <location>
        <begin position="12"/>
        <end position="31"/>
    </location>
</feature>
<feature type="transmembrane region" description="Helical" evidence="1">
    <location>
        <begin position="252"/>
        <end position="273"/>
    </location>
</feature>
<keyword evidence="3" id="KW-1185">Reference proteome</keyword>
<evidence type="ECO:0000256" key="1">
    <source>
        <dbReference type="SAM" id="Phobius"/>
    </source>
</evidence>
<feature type="transmembrane region" description="Helical" evidence="1">
    <location>
        <begin position="411"/>
        <end position="436"/>
    </location>
</feature>
<dbReference type="PANTHER" id="PTHR42948">
    <property type="entry name" value="TRANSPORTER"/>
    <property type="match status" value="1"/>
</dbReference>
<name>A0ABX8RD13_9CLOT</name>
<feature type="transmembrane region" description="Helical" evidence="1">
    <location>
        <begin position="85"/>
        <end position="114"/>
    </location>
</feature>
<organism evidence="2 3">
    <name type="scientific">Crassaminicella indica</name>
    <dbReference type="NCBI Taxonomy" id="2855394"/>
    <lineage>
        <taxon>Bacteria</taxon>
        <taxon>Bacillati</taxon>
        <taxon>Bacillota</taxon>
        <taxon>Clostridia</taxon>
        <taxon>Eubacteriales</taxon>
        <taxon>Clostridiaceae</taxon>
        <taxon>Crassaminicella</taxon>
    </lineage>
</organism>
<dbReference type="Pfam" id="PF00209">
    <property type="entry name" value="SNF"/>
    <property type="match status" value="2"/>
</dbReference>
<feature type="transmembrane region" description="Helical" evidence="1">
    <location>
        <begin position="172"/>
        <end position="195"/>
    </location>
</feature>
<feature type="transmembrane region" description="Helical" evidence="1">
    <location>
        <begin position="215"/>
        <end position="240"/>
    </location>
</feature>
<feature type="transmembrane region" description="Helical" evidence="1">
    <location>
        <begin position="293"/>
        <end position="320"/>
    </location>
</feature>
<evidence type="ECO:0000313" key="2">
    <source>
        <dbReference type="EMBL" id="QXM06187.1"/>
    </source>
</evidence>
<feature type="transmembrane region" description="Helical" evidence="1">
    <location>
        <begin position="341"/>
        <end position="360"/>
    </location>
</feature>
<dbReference type="RefSeq" id="WP_218282884.1">
    <property type="nucleotide sequence ID" value="NZ_CP078093.1"/>
</dbReference>
<keyword evidence="1" id="KW-0472">Membrane</keyword>
<reference evidence="2" key="1">
    <citation type="submission" date="2021-07" db="EMBL/GenBank/DDBJ databases">
        <title>Complete genome sequence of Crassaminicella sp. 143-21, isolated from a deep-sea hydrothermal vent.</title>
        <authorList>
            <person name="Li X."/>
        </authorList>
    </citation>
    <scope>NUCLEOTIDE SEQUENCE</scope>
    <source>
        <strain evidence="2">143-21</strain>
    </source>
</reference>
<dbReference type="CDD" id="cd10336">
    <property type="entry name" value="SLC6sbd_Tyt1-Like"/>
    <property type="match status" value="1"/>
</dbReference>
<gene>
    <name evidence="2" type="ORF">KVH43_12705</name>
</gene>
<dbReference type="NCBIfam" id="NF037979">
    <property type="entry name" value="Na_transp"/>
    <property type="match status" value="1"/>
</dbReference>